<evidence type="ECO:0000256" key="5">
    <source>
        <dbReference type="ARBA" id="ARBA00022553"/>
    </source>
</evidence>
<evidence type="ECO:0000256" key="8">
    <source>
        <dbReference type="ARBA" id="ARBA00022777"/>
    </source>
</evidence>
<evidence type="ECO:0000256" key="1">
    <source>
        <dbReference type="ARBA" id="ARBA00000085"/>
    </source>
</evidence>
<dbReference type="CDD" id="cd00075">
    <property type="entry name" value="HATPase"/>
    <property type="match status" value="1"/>
</dbReference>
<keyword evidence="11" id="KW-0812">Transmembrane</keyword>
<dbReference type="InterPro" id="IPR004358">
    <property type="entry name" value="Sig_transdc_His_kin-like_C"/>
</dbReference>
<dbReference type="GO" id="GO:0005524">
    <property type="term" value="F:ATP binding"/>
    <property type="evidence" value="ECO:0007669"/>
    <property type="project" value="UniProtKB-KW"/>
</dbReference>
<evidence type="ECO:0000256" key="4">
    <source>
        <dbReference type="ARBA" id="ARBA00022475"/>
    </source>
</evidence>
<reference evidence="15" key="1">
    <citation type="submission" date="2011-02" db="EMBL/GenBank/DDBJ databases">
        <title>The complete genome of Planctomyces brasiliensis DSM 5305.</title>
        <authorList>
            <person name="Lucas S."/>
            <person name="Copeland A."/>
            <person name="Lapidus A."/>
            <person name="Bruce D."/>
            <person name="Goodwin L."/>
            <person name="Pitluck S."/>
            <person name="Kyrpides N."/>
            <person name="Mavromatis K."/>
            <person name="Pagani I."/>
            <person name="Ivanova N."/>
            <person name="Ovchinnikova G."/>
            <person name="Lu M."/>
            <person name="Detter J.C."/>
            <person name="Han C."/>
            <person name="Land M."/>
            <person name="Hauser L."/>
            <person name="Markowitz V."/>
            <person name="Cheng J.-F."/>
            <person name="Hugenholtz P."/>
            <person name="Woyke T."/>
            <person name="Wu D."/>
            <person name="Tindall B."/>
            <person name="Pomrenke H.G."/>
            <person name="Brambilla E."/>
            <person name="Klenk H.-P."/>
            <person name="Eisen J.A."/>
        </authorList>
    </citation>
    <scope>NUCLEOTIDE SEQUENCE [LARGE SCALE GENOMIC DNA]</scope>
    <source>
        <strain evidence="15">ATCC 49424 / DSM 5305 / JCM 21570 / NBRC 103401 / IFAM 1448</strain>
    </source>
</reference>
<dbReference type="InterPro" id="IPR003594">
    <property type="entry name" value="HATPase_dom"/>
</dbReference>
<keyword evidence="11" id="KW-0472">Membrane</keyword>
<dbReference type="Proteomes" id="UP000006860">
    <property type="component" value="Chromosome"/>
</dbReference>
<dbReference type="CDD" id="cd06225">
    <property type="entry name" value="HAMP"/>
    <property type="match status" value="1"/>
</dbReference>
<keyword evidence="6" id="KW-0808">Transferase</keyword>
<dbReference type="AlphaFoldDB" id="F0SSG9"/>
<keyword evidence="10" id="KW-0175">Coiled coil</keyword>
<evidence type="ECO:0000259" key="12">
    <source>
        <dbReference type="PROSITE" id="PS50109"/>
    </source>
</evidence>
<feature type="domain" description="Histidine kinase" evidence="12">
    <location>
        <begin position="300"/>
        <end position="501"/>
    </location>
</feature>
<dbReference type="HOGENOM" id="CLU_589111_0_0_0"/>
<dbReference type="GO" id="GO:0005886">
    <property type="term" value="C:plasma membrane"/>
    <property type="evidence" value="ECO:0007669"/>
    <property type="project" value="UniProtKB-SubCell"/>
</dbReference>
<dbReference type="SMART" id="SM00388">
    <property type="entry name" value="HisKA"/>
    <property type="match status" value="1"/>
</dbReference>
<dbReference type="SMART" id="SM00304">
    <property type="entry name" value="HAMP"/>
    <property type="match status" value="1"/>
</dbReference>
<evidence type="ECO:0000256" key="2">
    <source>
        <dbReference type="ARBA" id="ARBA00004651"/>
    </source>
</evidence>
<dbReference type="KEGG" id="pbs:Plabr_1629"/>
<evidence type="ECO:0000256" key="9">
    <source>
        <dbReference type="ARBA" id="ARBA00022840"/>
    </source>
</evidence>
<evidence type="ECO:0000256" key="10">
    <source>
        <dbReference type="SAM" id="Coils"/>
    </source>
</evidence>
<dbReference type="InterPro" id="IPR003661">
    <property type="entry name" value="HisK_dim/P_dom"/>
</dbReference>
<dbReference type="Pfam" id="PF00672">
    <property type="entry name" value="HAMP"/>
    <property type="match status" value="1"/>
</dbReference>
<dbReference type="Gene3D" id="6.10.340.10">
    <property type="match status" value="1"/>
</dbReference>
<dbReference type="Pfam" id="PF02518">
    <property type="entry name" value="HATPase_c"/>
    <property type="match status" value="1"/>
</dbReference>
<feature type="coiled-coil region" evidence="10">
    <location>
        <begin position="260"/>
        <end position="288"/>
    </location>
</feature>
<organism evidence="14 15">
    <name type="scientific">Rubinisphaera brasiliensis (strain ATCC 49424 / DSM 5305 / JCM 21570 / IAM 15109 / NBRC 103401 / IFAM 1448)</name>
    <name type="common">Planctomyces brasiliensis</name>
    <dbReference type="NCBI Taxonomy" id="756272"/>
    <lineage>
        <taxon>Bacteria</taxon>
        <taxon>Pseudomonadati</taxon>
        <taxon>Planctomycetota</taxon>
        <taxon>Planctomycetia</taxon>
        <taxon>Planctomycetales</taxon>
        <taxon>Planctomycetaceae</taxon>
        <taxon>Rubinisphaera</taxon>
    </lineage>
</organism>
<dbReference type="SMART" id="SM00387">
    <property type="entry name" value="HATPase_c"/>
    <property type="match status" value="1"/>
</dbReference>
<dbReference type="STRING" id="756272.Plabr_1629"/>
<dbReference type="PANTHER" id="PTHR44936:SF10">
    <property type="entry name" value="SENSOR PROTEIN RSTB"/>
    <property type="match status" value="1"/>
</dbReference>
<proteinExistence type="predicted"/>
<dbReference type="InterPro" id="IPR003660">
    <property type="entry name" value="HAMP_dom"/>
</dbReference>
<dbReference type="Gene3D" id="3.30.565.10">
    <property type="entry name" value="Histidine kinase-like ATPase, C-terminal domain"/>
    <property type="match status" value="1"/>
</dbReference>
<dbReference type="CDD" id="cd00082">
    <property type="entry name" value="HisKA"/>
    <property type="match status" value="1"/>
</dbReference>
<evidence type="ECO:0000259" key="13">
    <source>
        <dbReference type="PROSITE" id="PS50885"/>
    </source>
</evidence>
<protein>
    <recommendedName>
        <fullName evidence="3">histidine kinase</fullName>
        <ecNumber evidence="3">2.7.13.3</ecNumber>
    </recommendedName>
</protein>
<dbReference type="eggNOG" id="COG4191">
    <property type="taxonomic scope" value="Bacteria"/>
</dbReference>
<evidence type="ECO:0000256" key="11">
    <source>
        <dbReference type="SAM" id="Phobius"/>
    </source>
</evidence>
<dbReference type="Gene3D" id="1.10.287.130">
    <property type="match status" value="1"/>
</dbReference>
<name>F0SSG9_RUBBR</name>
<dbReference type="EC" id="2.7.13.3" evidence="3"/>
<comment type="subcellular location">
    <subcellularLocation>
        <location evidence="2">Cell membrane</location>
        <topology evidence="2">Multi-pass membrane protein</topology>
    </subcellularLocation>
</comment>
<keyword evidence="7" id="KW-0547">Nucleotide-binding</keyword>
<evidence type="ECO:0000256" key="6">
    <source>
        <dbReference type="ARBA" id="ARBA00022679"/>
    </source>
</evidence>
<dbReference type="InterPro" id="IPR005467">
    <property type="entry name" value="His_kinase_dom"/>
</dbReference>
<keyword evidence="8 14" id="KW-0418">Kinase</keyword>
<dbReference type="SUPFAM" id="SSF47384">
    <property type="entry name" value="Homodimeric domain of signal transducing histidine kinase"/>
    <property type="match status" value="1"/>
</dbReference>
<dbReference type="PANTHER" id="PTHR44936">
    <property type="entry name" value="SENSOR PROTEIN CREC"/>
    <property type="match status" value="1"/>
</dbReference>
<accession>F0SSG9</accession>
<keyword evidence="5" id="KW-0597">Phosphoprotein</keyword>
<dbReference type="InterPro" id="IPR050980">
    <property type="entry name" value="2C_sensor_his_kinase"/>
</dbReference>
<dbReference type="EMBL" id="CP002546">
    <property type="protein sequence ID" value="ADY59240.1"/>
    <property type="molecule type" value="Genomic_DNA"/>
</dbReference>
<dbReference type="PROSITE" id="PS50885">
    <property type="entry name" value="HAMP"/>
    <property type="match status" value="1"/>
</dbReference>
<feature type="transmembrane region" description="Helical" evidence="11">
    <location>
        <begin position="208"/>
        <end position="229"/>
    </location>
</feature>
<evidence type="ECO:0000313" key="15">
    <source>
        <dbReference type="Proteomes" id="UP000006860"/>
    </source>
</evidence>
<dbReference type="SUPFAM" id="SSF55874">
    <property type="entry name" value="ATPase domain of HSP90 chaperone/DNA topoisomerase II/histidine kinase"/>
    <property type="match status" value="1"/>
</dbReference>
<evidence type="ECO:0000313" key="14">
    <source>
        <dbReference type="EMBL" id="ADY59240.1"/>
    </source>
</evidence>
<keyword evidence="9" id="KW-0067">ATP-binding</keyword>
<feature type="domain" description="HAMP" evidence="13">
    <location>
        <begin position="231"/>
        <end position="283"/>
    </location>
</feature>
<keyword evidence="15" id="KW-1185">Reference proteome</keyword>
<evidence type="ECO:0000256" key="7">
    <source>
        <dbReference type="ARBA" id="ARBA00022741"/>
    </source>
</evidence>
<dbReference type="PRINTS" id="PR00344">
    <property type="entry name" value="BCTRLSENSOR"/>
</dbReference>
<sequence>MQSVCQHHTPFIPAFPAVSGGAGDENSTETANCSPTEAMLAETASPFHNAPMRWPLRNQILLPFLLIQGIALTTIAGLSAWVAVQHVETEIQSRLGQVVETLQKATFPLTSPILQQLKALSGADFAVFDENGSLRDTTLASAEAAAPALLSSLNTGQEEDMLDEQTLVELAGVRYFARPFLWNGPPQPQRVTVLFPEETYRIARQQAMWPPLLVGGGLLLVTITVSLLLSRRFNRRLHGLTTQVQTIADGNFAPHPLPAVNDELRDVAAAVNQMARLLEQSLENARQTERSRLLTQLVGGLAHQLRNAITGGRLSVQVHKRRCPNRDDEALQVALQQMERIEEQIKGLLRIARGEDRTRVSAPLQDVVEATVALIAPVCEHQQIGFKTEIETVDLQLIDADGMRAALLNLLMNALEAAGPAGQVGMSVTSTPEQVRMEIRDNGPGFEDVEAAMRPFYSTKQEGIGLGLALATQGVADCGGQLTVERIEGETCFLITLPSAYNDSV</sequence>
<dbReference type="PROSITE" id="PS50109">
    <property type="entry name" value="HIS_KIN"/>
    <property type="match status" value="1"/>
</dbReference>
<comment type="catalytic activity">
    <reaction evidence="1">
        <text>ATP + protein L-histidine = ADP + protein N-phospho-L-histidine.</text>
        <dbReference type="EC" id="2.7.13.3"/>
    </reaction>
</comment>
<dbReference type="Pfam" id="PF00512">
    <property type="entry name" value="HisKA"/>
    <property type="match status" value="1"/>
</dbReference>
<dbReference type="GO" id="GO:0000155">
    <property type="term" value="F:phosphorelay sensor kinase activity"/>
    <property type="evidence" value="ECO:0007669"/>
    <property type="project" value="InterPro"/>
</dbReference>
<gene>
    <name evidence="14" type="ordered locus">Plabr_1629</name>
</gene>
<dbReference type="OrthoDB" id="1931120at2"/>
<evidence type="ECO:0000256" key="3">
    <source>
        <dbReference type="ARBA" id="ARBA00012438"/>
    </source>
</evidence>
<keyword evidence="4" id="KW-1003">Cell membrane</keyword>
<dbReference type="InterPro" id="IPR036890">
    <property type="entry name" value="HATPase_C_sf"/>
</dbReference>
<feature type="transmembrane region" description="Helical" evidence="11">
    <location>
        <begin position="60"/>
        <end position="84"/>
    </location>
</feature>
<keyword evidence="11" id="KW-1133">Transmembrane helix</keyword>
<dbReference type="InterPro" id="IPR036097">
    <property type="entry name" value="HisK_dim/P_sf"/>
</dbReference>